<keyword evidence="1" id="KW-0812">Transmembrane</keyword>
<keyword evidence="1" id="KW-1133">Transmembrane helix</keyword>
<reference evidence="2 3" key="1">
    <citation type="submission" date="2017-11" db="EMBL/GenBank/DDBJ databases">
        <title>Draft Genome Sequence of Sporolactobacillus inulinus NBRC 111894 Isolated from Koso, a Japanese Sugar-Vegetable Fermented Beverage.</title>
        <authorList>
            <person name="Chiou T.Y."/>
            <person name="Oshima K."/>
            <person name="Suda W."/>
            <person name="Hattori M."/>
            <person name="Takahashi T."/>
        </authorList>
    </citation>
    <scope>NUCLEOTIDE SEQUENCE [LARGE SCALE GENOMIC DNA]</scope>
    <source>
        <strain evidence="2 3">NBRC111894</strain>
    </source>
</reference>
<organism evidence="2 3">
    <name type="scientific">Sporolactobacillus inulinus</name>
    <dbReference type="NCBI Taxonomy" id="2078"/>
    <lineage>
        <taxon>Bacteria</taxon>
        <taxon>Bacillati</taxon>
        <taxon>Bacillota</taxon>
        <taxon>Bacilli</taxon>
        <taxon>Bacillales</taxon>
        <taxon>Sporolactobacillaceae</taxon>
        <taxon>Sporolactobacillus</taxon>
    </lineage>
</organism>
<dbReference type="AlphaFoldDB" id="A0A4Y1Z8W9"/>
<comment type="caution">
    <text evidence="2">The sequence shown here is derived from an EMBL/GenBank/DDBJ whole genome shotgun (WGS) entry which is preliminary data.</text>
</comment>
<evidence type="ECO:0000313" key="3">
    <source>
        <dbReference type="Proteomes" id="UP000319716"/>
    </source>
</evidence>
<evidence type="ECO:0000256" key="1">
    <source>
        <dbReference type="SAM" id="Phobius"/>
    </source>
</evidence>
<protein>
    <submittedName>
        <fullName evidence="2">Uncharacterized protein</fullName>
    </submittedName>
</protein>
<dbReference type="EMBL" id="BEXB01000005">
    <property type="protein sequence ID" value="GAY75446.1"/>
    <property type="molecule type" value="Genomic_DNA"/>
</dbReference>
<keyword evidence="1" id="KW-0472">Membrane</keyword>
<name>A0A4Y1Z8W9_9BACL</name>
<dbReference type="Proteomes" id="UP000319716">
    <property type="component" value="Unassembled WGS sequence"/>
</dbReference>
<evidence type="ECO:0000313" key="2">
    <source>
        <dbReference type="EMBL" id="GAY75446.1"/>
    </source>
</evidence>
<sequence>MKLINCIAPLYADIAMPSVFEALADLFFLNLILLYTVRAI</sequence>
<accession>A0A4Y1Z8W9</accession>
<gene>
    <name evidence="2" type="ORF">NBRC111894_1000</name>
</gene>
<feature type="transmembrane region" description="Helical" evidence="1">
    <location>
        <begin position="19"/>
        <end position="37"/>
    </location>
</feature>
<proteinExistence type="predicted"/>